<evidence type="ECO:0000313" key="3">
    <source>
        <dbReference type="EMBL" id="SFR30849.1"/>
    </source>
</evidence>
<feature type="domain" description="Transposase InsH N-terminal" evidence="2">
    <location>
        <begin position="95"/>
        <end position="150"/>
    </location>
</feature>
<dbReference type="Proteomes" id="UP000198932">
    <property type="component" value="Unassembled WGS sequence"/>
</dbReference>
<evidence type="ECO:0000259" key="1">
    <source>
        <dbReference type="Pfam" id="PF01609"/>
    </source>
</evidence>
<sequence>MEMSPYTSQGHGVLVVPSDTSRRDVFRRIAQRPHVDWPAYDATPLYDQSSLTALIEDFRTVSGIWFEHSAHNSVEGLVCQYLLSYVEFSPHDQYSGPTRYEMPQLFRAFLLKEVYGWDHETALVEYLRQHSETRRSLGFDSVPDQSTLWRSWNERFSAKLRETVERTARTTLINAQNAGVAVPRDPERKLQYHNEESMETDLDDQTILEEAAKISDHVSRVVFPSFSLDRGDGCEIHENAYWDLQTYLGLRERLAANEGARSFVYESTRDRTPLGHAHRGQIRNLSIEQVRAMYRQAITRLLNEVAETEQFFRAGIVAIDITEADPFTGNRTGHEDEIIGTKEKTDEYAYQWASVQLVGNAVPLVLDARPVRKGETRLEIVEDLLDSAEELVHVDNVLMDREFDSQHILEMISQRGLSYVVPKRMQTSEKAQAKRLLQRDQDRYETDRKLHLGKNEWHETTLIYRRKEDSEHDDHRQYSVFMTNRGSGHLTEYGYRWEIESGYRSIKRFMAATTSKNFGLRFFYFAFACLLYSIWRAVDLLVQVELTGEYEHSPIVTADNTLTLLKKETGIG</sequence>
<feature type="domain" description="Transposase IS4-like" evidence="1">
    <location>
        <begin position="371"/>
        <end position="515"/>
    </location>
</feature>
<dbReference type="PANTHER" id="PTHR33252:SF2">
    <property type="entry name" value="TRANSPOSASE IS4-LIKE DOMAIN-CONTAINING PROTEIN"/>
    <property type="match status" value="1"/>
</dbReference>
<dbReference type="PANTHER" id="PTHR33252">
    <property type="entry name" value="THIRD ORF IN TRANSPOSON ISC1160"/>
    <property type="match status" value="1"/>
</dbReference>
<dbReference type="SUPFAM" id="SSF53098">
    <property type="entry name" value="Ribonuclease H-like"/>
    <property type="match status" value="1"/>
</dbReference>
<proteinExistence type="predicted"/>
<organism evidence="3 4">
    <name type="scientific">Halorubrum sodomense</name>
    <dbReference type="NCBI Taxonomy" id="35743"/>
    <lineage>
        <taxon>Archaea</taxon>
        <taxon>Methanobacteriati</taxon>
        <taxon>Methanobacteriota</taxon>
        <taxon>Stenosarchaea group</taxon>
        <taxon>Halobacteria</taxon>
        <taxon>Halobacteriales</taxon>
        <taxon>Haloferacaceae</taxon>
        <taxon>Halorubrum</taxon>
    </lineage>
</organism>
<dbReference type="Pfam" id="PF05598">
    <property type="entry name" value="DUF772"/>
    <property type="match status" value="1"/>
</dbReference>
<dbReference type="InterPro" id="IPR012337">
    <property type="entry name" value="RNaseH-like_sf"/>
</dbReference>
<dbReference type="InterPro" id="IPR002559">
    <property type="entry name" value="Transposase_11"/>
</dbReference>
<evidence type="ECO:0000259" key="2">
    <source>
        <dbReference type="Pfam" id="PF05598"/>
    </source>
</evidence>
<reference evidence="4" key="1">
    <citation type="submission" date="2016-10" db="EMBL/GenBank/DDBJ databases">
        <authorList>
            <person name="Varghese N."/>
            <person name="Submissions S."/>
        </authorList>
    </citation>
    <scope>NUCLEOTIDE SEQUENCE [LARGE SCALE GENOMIC DNA]</scope>
    <source>
        <strain evidence="4">RD 26</strain>
    </source>
</reference>
<name>A0A1I6FLN5_HALSD</name>
<keyword evidence="4" id="KW-1185">Reference proteome</keyword>
<evidence type="ECO:0000313" key="4">
    <source>
        <dbReference type="Proteomes" id="UP000198932"/>
    </source>
</evidence>
<accession>A0A1I6FLN5</accession>
<dbReference type="InterPro" id="IPR008490">
    <property type="entry name" value="Transposase_InsH_N"/>
</dbReference>
<dbReference type="GO" id="GO:0003677">
    <property type="term" value="F:DNA binding"/>
    <property type="evidence" value="ECO:0007669"/>
    <property type="project" value="InterPro"/>
</dbReference>
<dbReference type="Pfam" id="PF01609">
    <property type="entry name" value="DDE_Tnp_1"/>
    <property type="match status" value="1"/>
</dbReference>
<dbReference type="GO" id="GO:0006313">
    <property type="term" value="P:DNA transposition"/>
    <property type="evidence" value="ECO:0007669"/>
    <property type="project" value="InterPro"/>
</dbReference>
<dbReference type="EMBL" id="FOYN01000001">
    <property type="protein sequence ID" value="SFR30849.1"/>
    <property type="molecule type" value="Genomic_DNA"/>
</dbReference>
<dbReference type="GO" id="GO:0004803">
    <property type="term" value="F:transposase activity"/>
    <property type="evidence" value="ECO:0007669"/>
    <property type="project" value="InterPro"/>
</dbReference>
<protein>
    <submittedName>
        <fullName evidence="3">Transposase DDE domain-containing protein</fullName>
    </submittedName>
</protein>
<dbReference type="AlphaFoldDB" id="A0A1I6FLN5"/>
<gene>
    <name evidence="3" type="ORF">SAMN04487937_0681</name>
</gene>